<name>A0A478ECR0_TALPI</name>
<reference evidence="2" key="1">
    <citation type="journal article" date="2015" name="Genome Announc.">
        <title>Draft genome sequence of Talaromyces cellulolyticus strain Y-94, a source of lignocellulosic biomass-degrading enzymes.</title>
        <authorList>
            <person name="Fujii T."/>
            <person name="Koike H."/>
            <person name="Sawayama S."/>
            <person name="Yano S."/>
            <person name="Inoue H."/>
        </authorList>
    </citation>
    <scope>NUCLEOTIDE SEQUENCE [LARGE SCALE GENOMIC DNA]</scope>
    <source>
        <strain evidence="2">Y-94</strain>
    </source>
</reference>
<dbReference type="Proteomes" id="UP000053095">
    <property type="component" value="Unassembled WGS sequence"/>
</dbReference>
<gene>
    <name evidence="1" type="ORF">TCE0_044r16604</name>
</gene>
<dbReference type="Gene3D" id="3.90.1300.10">
    <property type="entry name" value="Amidase signature (AS) domain"/>
    <property type="match status" value="1"/>
</dbReference>
<proteinExistence type="predicted"/>
<sequence length="216" mass="23413">MGKTARDVAVLTDVLLDPGLRAKFPNGLSDFLVDGWQGIRVGFVDASLWQLPPKLLVSDDEYKKQMVFIFSSRHVHRSCRASPPPGRGSSLKLDDEAAMPITMRHEFRVLLDAYFTECVGESQVSSLEELMKWNKDHASLELPQAGQDLLVGSQEDTAPIEKVERARAAVGQIAKNGIDRALAQSGIEAIIAPTESPISSSASSAGYPIATVPLGR</sequence>
<keyword evidence="2" id="KW-1185">Reference proteome</keyword>
<evidence type="ECO:0008006" key="3">
    <source>
        <dbReference type="Google" id="ProtNLM"/>
    </source>
</evidence>
<dbReference type="EMBL" id="DF933840">
    <property type="protein sequence ID" value="GAM42539.1"/>
    <property type="molecule type" value="Genomic_DNA"/>
</dbReference>
<dbReference type="PANTHER" id="PTHR42678">
    <property type="entry name" value="AMIDASE"/>
    <property type="match status" value="1"/>
</dbReference>
<evidence type="ECO:0000313" key="1">
    <source>
        <dbReference type="EMBL" id="GAM42539.1"/>
    </source>
</evidence>
<dbReference type="AlphaFoldDB" id="A0A478ECR0"/>
<evidence type="ECO:0000313" key="2">
    <source>
        <dbReference type="Proteomes" id="UP000053095"/>
    </source>
</evidence>
<accession>A0A478ECR0</accession>
<dbReference type="PANTHER" id="PTHR42678:SF34">
    <property type="entry name" value="OS04G0183300 PROTEIN"/>
    <property type="match status" value="1"/>
</dbReference>
<protein>
    <recommendedName>
        <fullName evidence="3">Amidase domain-containing protein</fullName>
    </recommendedName>
</protein>
<organism evidence="1 2">
    <name type="scientific">Talaromyces pinophilus</name>
    <name type="common">Penicillium pinophilum</name>
    <dbReference type="NCBI Taxonomy" id="128442"/>
    <lineage>
        <taxon>Eukaryota</taxon>
        <taxon>Fungi</taxon>
        <taxon>Dikarya</taxon>
        <taxon>Ascomycota</taxon>
        <taxon>Pezizomycotina</taxon>
        <taxon>Eurotiomycetes</taxon>
        <taxon>Eurotiomycetidae</taxon>
        <taxon>Eurotiales</taxon>
        <taxon>Trichocomaceae</taxon>
        <taxon>Talaromyces</taxon>
        <taxon>Talaromyces sect. Talaromyces</taxon>
    </lineage>
</organism>
<dbReference type="InterPro" id="IPR036928">
    <property type="entry name" value="AS_sf"/>
</dbReference>